<name>A0A0A9DS93_ARUDO</name>
<protein>
    <submittedName>
        <fullName evidence="1">Uncharacterized protein</fullName>
    </submittedName>
</protein>
<dbReference type="AlphaFoldDB" id="A0A0A9DS93"/>
<sequence length="25" mass="2759">MLWALGNARYTSTKLIHQISGIPTS</sequence>
<reference evidence="1" key="1">
    <citation type="submission" date="2014-09" db="EMBL/GenBank/DDBJ databases">
        <authorList>
            <person name="Magalhaes I.L.F."/>
            <person name="Oliveira U."/>
            <person name="Santos F.R."/>
            <person name="Vidigal T.H.D.A."/>
            <person name="Brescovit A.D."/>
            <person name="Santos A.J."/>
        </authorList>
    </citation>
    <scope>NUCLEOTIDE SEQUENCE</scope>
    <source>
        <tissue evidence="1">Shoot tissue taken approximately 20 cm above the soil surface</tissue>
    </source>
</reference>
<evidence type="ECO:0000313" key="1">
    <source>
        <dbReference type="EMBL" id="JAD88540.1"/>
    </source>
</evidence>
<dbReference type="EMBL" id="GBRH01209355">
    <property type="protein sequence ID" value="JAD88540.1"/>
    <property type="molecule type" value="Transcribed_RNA"/>
</dbReference>
<organism evidence="1">
    <name type="scientific">Arundo donax</name>
    <name type="common">Giant reed</name>
    <name type="synonym">Donax arundinaceus</name>
    <dbReference type="NCBI Taxonomy" id="35708"/>
    <lineage>
        <taxon>Eukaryota</taxon>
        <taxon>Viridiplantae</taxon>
        <taxon>Streptophyta</taxon>
        <taxon>Embryophyta</taxon>
        <taxon>Tracheophyta</taxon>
        <taxon>Spermatophyta</taxon>
        <taxon>Magnoliopsida</taxon>
        <taxon>Liliopsida</taxon>
        <taxon>Poales</taxon>
        <taxon>Poaceae</taxon>
        <taxon>PACMAD clade</taxon>
        <taxon>Arundinoideae</taxon>
        <taxon>Arundineae</taxon>
        <taxon>Arundo</taxon>
    </lineage>
</organism>
<reference evidence="1" key="2">
    <citation type="journal article" date="2015" name="Data Brief">
        <title>Shoot transcriptome of the giant reed, Arundo donax.</title>
        <authorList>
            <person name="Barrero R.A."/>
            <person name="Guerrero F.D."/>
            <person name="Moolhuijzen P."/>
            <person name="Goolsby J.A."/>
            <person name="Tidwell J."/>
            <person name="Bellgard S.E."/>
            <person name="Bellgard M.I."/>
        </authorList>
    </citation>
    <scope>NUCLEOTIDE SEQUENCE</scope>
    <source>
        <tissue evidence="1">Shoot tissue taken approximately 20 cm above the soil surface</tissue>
    </source>
</reference>
<accession>A0A0A9DS93</accession>
<proteinExistence type="predicted"/>